<feature type="region of interest" description="Disordered" evidence="2">
    <location>
        <begin position="333"/>
        <end position="396"/>
    </location>
</feature>
<gene>
    <name evidence="3" type="ORF">SEMRO_43_G026130.1</name>
</gene>
<organism evidence="3 4">
    <name type="scientific">Seminavis robusta</name>
    <dbReference type="NCBI Taxonomy" id="568900"/>
    <lineage>
        <taxon>Eukaryota</taxon>
        <taxon>Sar</taxon>
        <taxon>Stramenopiles</taxon>
        <taxon>Ochrophyta</taxon>
        <taxon>Bacillariophyta</taxon>
        <taxon>Bacillariophyceae</taxon>
        <taxon>Bacillariophycidae</taxon>
        <taxon>Naviculales</taxon>
        <taxon>Naviculaceae</taxon>
        <taxon>Seminavis</taxon>
    </lineage>
</organism>
<accession>A0A9N8H2T3</accession>
<sequence length="418" mass="45669">MIETATNNQSDTLEAKMSYESFKGYGSHDLDATGDMKMAANPTSAEFSMNDKEHQMTTYLPDDSLYECGAIPRSGFGLCGATEQFDNIANILCMQDDASRDATESRFSEESDERDEIFKVEVFKDALDPNSHKLGKYWKKVKVTASAAEDRAIAVLERAEKAGYMSGDTMQQVRARKAAKAYASELEAARAKAKAKEYAEKITLEQEVATDKAKKIAKAKAKAAEKAQKKAKAKAKAAAKAAAKAEEDFLAAEMAEEEAIARAEALEEAKARVHAIEDDKSLEEAQEDVRAMRLEALMEAELKKSKSKESVTSLQDLMKSKSKDSMLSFHALKRSKSKESVGSQSALKKAPSKTESFGDVDSLNDRAKNLFGGRKRSSKVRVDAAPTSGASIEDELRSLHEQAAGLITSIRKKDANKA</sequence>
<reference evidence="3" key="1">
    <citation type="submission" date="2020-06" db="EMBL/GenBank/DDBJ databases">
        <authorList>
            <consortium name="Plant Systems Biology data submission"/>
        </authorList>
    </citation>
    <scope>NUCLEOTIDE SEQUENCE</scope>
    <source>
        <strain evidence="3">D6</strain>
    </source>
</reference>
<keyword evidence="4" id="KW-1185">Reference proteome</keyword>
<proteinExistence type="predicted"/>
<dbReference type="Proteomes" id="UP001153069">
    <property type="component" value="Unassembled WGS sequence"/>
</dbReference>
<dbReference type="EMBL" id="CAICTM010000043">
    <property type="protein sequence ID" value="CAB9498686.1"/>
    <property type="molecule type" value="Genomic_DNA"/>
</dbReference>
<evidence type="ECO:0000256" key="1">
    <source>
        <dbReference type="SAM" id="Coils"/>
    </source>
</evidence>
<evidence type="ECO:0000256" key="2">
    <source>
        <dbReference type="SAM" id="MobiDB-lite"/>
    </source>
</evidence>
<feature type="coiled-coil region" evidence="1">
    <location>
        <begin position="214"/>
        <end position="286"/>
    </location>
</feature>
<keyword evidence="1" id="KW-0175">Coiled coil</keyword>
<protein>
    <submittedName>
        <fullName evidence="3">Uncharacterized protein</fullName>
    </submittedName>
</protein>
<comment type="caution">
    <text evidence="3">The sequence shown here is derived from an EMBL/GenBank/DDBJ whole genome shotgun (WGS) entry which is preliminary data.</text>
</comment>
<evidence type="ECO:0000313" key="3">
    <source>
        <dbReference type="EMBL" id="CAB9498686.1"/>
    </source>
</evidence>
<evidence type="ECO:0000313" key="4">
    <source>
        <dbReference type="Proteomes" id="UP001153069"/>
    </source>
</evidence>
<name>A0A9N8H2T3_9STRA</name>
<dbReference type="AlphaFoldDB" id="A0A9N8H2T3"/>